<evidence type="ECO:0000313" key="3">
    <source>
        <dbReference type="EMBL" id="KAE8381203.1"/>
    </source>
</evidence>
<gene>
    <name evidence="3" type="ORF">BDV26DRAFT_101614</name>
</gene>
<evidence type="ECO:0000256" key="1">
    <source>
        <dbReference type="ARBA" id="ARBA00022737"/>
    </source>
</evidence>
<protein>
    <recommendedName>
        <fullName evidence="2">Nephrocystin 3-like N-terminal domain-containing protein</fullName>
    </recommendedName>
</protein>
<reference evidence="3 4" key="1">
    <citation type="submission" date="2019-04" db="EMBL/GenBank/DDBJ databases">
        <title>Friends and foes A comparative genomics studyof 23 Aspergillus species from section Flavi.</title>
        <authorList>
            <consortium name="DOE Joint Genome Institute"/>
            <person name="Kjaerbolling I."/>
            <person name="Vesth T."/>
            <person name="Frisvad J.C."/>
            <person name="Nybo J.L."/>
            <person name="Theobald S."/>
            <person name="Kildgaard S."/>
            <person name="Isbrandt T."/>
            <person name="Kuo A."/>
            <person name="Sato A."/>
            <person name="Lyhne E.K."/>
            <person name="Kogle M.E."/>
            <person name="Wiebenga A."/>
            <person name="Kun R.S."/>
            <person name="Lubbers R.J."/>
            <person name="Makela M.R."/>
            <person name="Barry K."/>
            <person name="Chovatia M."/>
            <person name="Clum A."/>
            <person name="Daum C."/>
            <person name="Haridas S."/>
            <person name="He G."/>
            <person name="LaButti K."/>
            <person name="Lipzen A."/>
            <person name="Mondo S."/>
            <person name="Riley R."/>
            <person name="Salamov A."/>
            <person name="Simmons B.A."/>
            <person name="Magnuson J.K."/>
            <person name="Henrissat B."/>
            <person name="Mortensen U.H."/>
            <person name="Larsen T.O."/>
            <person name="Devries R.P."/>
            <person name="Grigoriev I.V."/>
            <person name="Machida M."/>
            <person name="Baker S.E."/>
            <person name="Andersen M.R."/>
        </authorList>
    </citation>
    <scope>NUCLEOTIDE SEQUENCE [LARGE SCALE GENOMIC DNA]</scope>
    <source>
        <strain evidence="3 4">IBT 29228</strain>
    </source>
</reference>
<dbReference type="AlphaFoldDB" id="A0A5N7BHD6"/>
<dbReference type="Proteomes" id="UP000326198">
    <property type="component" value="Unassembled WGS sequence"/>
</dbReference>
<feature type="domain" description="Nephrocystin 3-like N-terminal" evidence="2">
    <location>
        <begin position="9"/>
        <end position="113"/>
    </location>
</feature>
<accession>A0A5N7BHD6</accession>
<dbReference type="InterPro" id="IPR056884">
    <property type="entry name" value="NPHP3-like_N"/>
</dbReference>
<evidence type="ECO:0000313" key="4">
    <source>
        <dbReference type="Proteomes" id="UP000326198"/>
    </source>
</evidence>
<dbReference type="OrthoDB" id="4509586at2759"/>
<name>A0A5N7BHD6_9EURO</name>
<evidence type="ECO:0000259" key="2">
    <source>
        <dbReference type="Pfam" id="PF24883"/>
    </source>
</evidence>
<dbReference type="Pfam" id="PF24883">
    <property type="entry name" value="NPHP3_N"/>
    <property type="match status" value="1"/>
</dbReference>
<dbReference type="PANTHER" id="PTHR10039">
    <property type="entry name" value="AMELOGENIN"/>
    <property type="match status" value="1"/>
</dbReference>
<dbReference type="PANTHER" id="PTHR10039:SF5">
    <property type="entry name" value="NACHT DOMAIN-CONTAINING PROTEIN"/>
    <property type="match status" value="1"/>
</dbReference>
<keyword evidence="1" id="KW-0677">Repeat</keyword>
<organism evidence="3 4">
    <name type="scientific">Aspergillus bertholletiae</name>
    <dbReference type="NCBI Taxonomy" id="1226010"/>
    <lineage>
        <taxon>Eukaryota</taxon>
        <taxon>Fungi</taxon>
        <taxon>Dikarya</taxon>
        <taxon>Ascomycota</taxon>
        <taxon>Pezizomycotina</taxon>
        <taxon>Eurotiomycetes</taxon>
        <taxon>Eurotiomycetidae</taxon>
        <taxon>Eurotiales</taxon>
        <taxon>Aspergillaceae</taxon>
        <taxon>Aspergillus</taxon>
        <taxon>Aspergillus subgen. Circumdati</taxon>
    </lineage>
</organism>
<keyword evidence="4" id="KW-1185">Reference proteome</keyword>
<dbReference type="EMBL" id="ML736173">
    <property type="protein sequence ID" value="KAE8381203.1"/>
    <property type="molecule type" value="Genomic_DNA"/>
</dbReference>
<sequence length="264" mass="30459">MGSQGTGLEKTVVGMYRSLLCQLLEKLPDLRTIFDLLPANQIPSQPPIWDIETLKYLFGVAIEQLHGRSLMCFIDVLDECDENQVRDMLSFFEQLGELAVARQQRMLICFSSRHYPHITVKNATELVLENQDGHQQDISNFVHSELRAGRSKLIQQIKEDIITCSSRVFLWVVLVVQTLNKEYDRGQIHALKRMEQIPDGLHELLKDILTRDNHNIENTMLCLQWLLYAQRPLSYDEFYFAILAGIEPDPAFLAEWTASNVNKI</sequence>
<proteinExistence type="predicted"/>